<dbReference type="PROSITE" id="PS00356">
    <property type="entry name" value="HTH_LACI_1"/>
    <property type="match status" value="1"/>
</dbReference>
<dbReference type="PRINTS" id="PR00036">
    <property type="entry name" value="HTHLACI"/>
</dbReference>
<dbReference type="InterPro" id="IPR010982">
    <property type="entry name" value="Lambda_DNA-bd_dom_sf"/>
</dbReference>
<evidence type="ECO:0000256" key="4">
    <source>
        <dbReference type="ARBA" id="ARBA00023163"/>
    </source>
</evidence>
<dbReference type="AlphaFoldDB" id="A0A545TEQ9"/>
<evidence type="ECO:0000256" key="3">
    <source>
        <dbReference type="ARBA" id="ARBA00023125"/>
    </source>
</evidence>
<organism evidence="6 7">
    <name type="scientific">Denitrobaculum tricleocarpae</name>
    <dbReference type="NCBI Taxonomy" id="2591009"/>
    <lineage>
        <taxon>Bacteria</taxon>
        <taxon>Pseudomonadati</taxon>
        <taxon>Pseudomonadota</taxon>
        <taxon>Alphaproteobacteria</taxon>
        <taxon>Rhodospirillales</taxon>
        <taxon>Rhodospirillaceae</taxon>
        <taxon>Denitrobaculum</taxon>
    </lineage>
</organism>
<dbReference type="SUPFAM" id="SSF53822">
    <property type="entry name" value="Periplasmic binding protein-like I"/>
    <property type="match status" value="1"/>
</dbReference>
<dbReference type="PANTHER" id="PTHR30146">
    <property type="entry name" value="LACI-RELATED TRANSCRIPTIONAL REPRESSOR"/>
    <property type="match status" value="1"/>
</dbReference>
<dbReference type="Pfam" id="PF00356">
    <property type="entry name" value="LacI"/>
    <property type="match status" value="1"/>
</dbReference>
<evidence type="ECO:0000259" key="5">
    <source>
        <dbReference type="PROSITE" id="PS50932"/>
    </source>
</evidence>
<evidence type="ECO:0000313" key="7">
    <source>
        <dbReference type="Proteomes" id="UP000315252"/>
    </source>
</evidence>
<dbReference type="PANTHER" id="PTHR30146:SF95">
    <property type="entry name" value="RIBOSE OPERON REPRESSOR"/>
    <property type="match status" value="1"/>
</dbReference>
<dbReference type="GO" id="GO:0000976">
    <property type="term" value="F:transcription cis-regulatory region binding"/>
    <property type="evidence" value="ECO:0007669"/>
    <property type="project" value="TreeGrafter"/>
</dbReference>
<name>A0A545TEQ9_9PROT</name>
<proteinExistence type="predicted"/>
<keyword evidence="2" id="KW-0805">Transcription regulation</keyword>
<dbReference type="CDD" id="cd06278">
    <property type="entry name" value="PBP1_LacI-like"/>
    <property type="match status" value="1"/>
</dbReference>
<evidence type="ECO:0000313" key="6">
    <source>
        <dbReference type="EMBL" id="TQV75704.1"/>
    </source>
</evidence>
<keyword evidence="4" id="KW-0804">Transcription</keyword>
<dbReference type="PROSITE" id="PS50932">
    <property type="entry name" value="HTH_LACI_2"/>
    <property type="match status" value="1"/>
</dbReference>
<dbReference type="Gene3D" id="1.10.260.40">
    <property type="entry name" value="lambda repressor-like DNA-binding domains"/>
    <property type="match status" value="1"/>
</dbReference>
<dbReference type="OrthoDB" id="8433438at2"/>
<dbReference type="CDD" id="cd01392">
    <property type="entry name" value="HTH_LacI"/>
    <property type="match status" value="1"/>
</dbReference>
<accession>A0A545TEQ9</accession>
<dbReference type="InterPro" id="IPR000843">
    <property type="entry name" value="HTH_LacI"/>
</dbReference>
<dbReference type="Pfam" id="PF13377">
    <property type="entry name" value="Peripla_BP_3"/>
    <property type="match status" value="1"/>
</dbReference>
<dbReference type="SUPFAM" id="SSF47413">
    <property type="entry name" value="lambda repressor-like DNA-binding domains"/>
    <property type="match status" value="1"/>
</dbReference>
<evidence type="ECO:0000256" key="1">
    <source>
        <dbReference type="ARBA" id="ARBA00022491"/>
    </source>
</evidence>
<dbReference type="GO" id="GO:0003700">
    <property type="term" value="F:DNA-binding transcription factor activity"/>
    <property type="evidence" value="ECO:0007669"/>
    <property type="project" value="TreeGrafter"/>
</dbReference>
<dbReference type="InterPro" id="IPR046335">
    <property type="entry name" value="LacI/GalR-like_sensor"/>
</dbReference>
<gene>
    <name evidence="6" type="ORF">FKG95_22535</name>
</gene>
<dbReference type="Gene3D" id="3.40.50.2300">
    <property type="match status" value="2"/>
</dbReference>
<dbReference type="InterPro" id="IPR028082">
    <property type="entry name" value="Peripla_BP_I"/>
</dbReference>
<dbReference type="EMBL" id="VHSH01000009">
    <property type="protein sequence ID" value="TQV75704.1"/>
    <property type="molecule type" value="Genomic_DNA"/>
</dbReference>
<dbReference type="Proteomes" id="UP000315252">
    <property type="component" value="Unassembled WGS sequence"/>
</dbReference>
<reference evidence="6 7" key="1">
    <citation type="submission" date="2019-06" db="EMBL/GenBank/DDBJ databases">
        <title>Whole genome sequence for Rhodospirillaceae sp. R148.</title>
        <authorList>
            <person name="Wang G."/>
        </authorList>
    </citation>
    <scope>NUCLEOTIDE SEQUENCE [LARGE SCALE GENOMIC DNA]</scope>
    <source>
        <strain evidence="6 7">R148</strain>
    </source>
</reference>
<dbReference type="RefSeq" id="WP_142898693.1">
    <property type="nucleotide sequence ID" value="NZ_ML660060.1"/>
</dbReference>
<keyword evidence="1" id="KW-0678">Repressor</keyword>
<keyword evidence="3" id="KW-0238">DNA-binding</keyword>
<sequence>MARATIKDVAELAGVSIAAVSRVLSINGSASPRMRAKVMEAADQLGYRPNALARSMINARTNLVALVIGATSNVFDAALVDGLADHLARRGKKLLLTPVVDLGAIDDELMGALDYQVDAAVVAAGTMTREACLKCAKLGVPVILSGRNIDSPGIDSVLADNKGGGRMAAELLMRSGCRRIAYVGGTYYAFSDQERRQGLEDALKDAGRDLSVAVKIRQSEEMTGFEVAMELLSRSDRPDGVFCINDMAAIGILQAAAALGLSVPEDVAVIGFDNTELASWPNFRLTTIDYPVGKIVDAIIEMLETRLAQPDLPARIHRVRTRMVVRDSTPKKLSPFPR</sequence>
<evidence type="ECO:0000256" key="2">
    <source>
        <dbReference type="ARBA" id="ARBA00023015"/>
    </source>
</evidence>
<comment type="caution">
    <text evidence="6">The sequence shown here is derived from an EMBL/GenBank/DDBJ whole genome shotgun (WGS) entry which is preliminary data.</text>
</comment>
<feature type="domain" description="HTH lacI-type" evidence="5">
    <location>
        <begin position="4"/>
        <end position="58"/>
    </location>
</feature>
<dbReference type="SMART" id="SM00354">
    <property type="entry name" value="HTH_LACI"/>
    <property type="match status" value="1"/>
</dbReference>
<protein>
    <submittedName>
        <fullName evidence="6">LacI family transcriptional regulator</fullName>
    </submittedName>
</protein>
<keyword evidence="7" id="KW-1185">Reference proteome</keyword>